<evidence type="ECO:0000313" key="1">
    <source>
        <dbReference type="EMBL" id="SFK18504.1"/>
    </source>
</evidence>
<dbReference type="RefSeq" id="WP_091896877.1">
    <property type="nucleotide sequence ID" value="NZ_FOSJ01000014.1"/>
</dbReference>
<organism evidence="1 2">
    <name type="scientific">Marinilactibacillus piezotolerans</name>
    <dbReference type="NCBI Taxonomy" id="258723"/>
    <lineage>
        <taxon>Bacteria</taxon>
        <taxon>Bacillati</taxon>
        <taxon>Bacillota</taxon>
        <taxon>Bacilli</taxon>
        <taxon>Lactobacillales</taxon>
        <taxon>Carnobacteriaceae</taxon>
        <taxon>Marinilactibacillus</taxon>
    </lineage>
</organism>
<gene>
    <name evidence="1" type="ORF">SAMN04488569_101425</name>
</gene>
<dbReference type="STRING" id="258723.GCA_900169305_01748"/>
<evidence type="ECO:0000313" key="2">
    <source>
        <dbReference type="Proteomes" id="UP000199589"/>
    </source>
</evidence>
<dbReference type="EMBL" id="FOSJ01000014">
    <property type="protein sequence ID" value="SFK18504.1"/>
    <property type="molecule type" value="Genomic_DNA"/>
</dbReference>
<protein>
    <recommendedName>
        <fullName evidence="3">Prephenate dehydratase</fullName>
    </recommendedName>
</protein>
<sequence>MIIHTLGPNSTDSYAAAESLLKSEEDDIVEYPSFDSLLHNLEQIKGQHVLFPVAFKSARREYGWKEFNYDYWDKVELIEVFKKKTKPMVLVKNTKYAENTTMIHPATTIFMKKYLEKEADETIISFTDSKYKAWTAFKKKNLKYTIISEDVYEKEKHPEHQVEERYEPIMVWCLYKIKN</sequence>
<name>A0A1I3XG23_9LACT</name>
<accession>A0A1I3XG23</accession>
<dbReference type="Proteomes" id="UP000199589">
    <property type="component" value="Unassembled WGS sequence"/>
</dbReference>
<proteinExistence type="predicted"/>
<reference evidence="2" key="1">
    <citation type="submission" date="2016-10" db="EMBL/GenBank/DDBJ databases">
        <authorList>
            <person name="Varghese N."/>
            <person name="Submissions S."/>
        </authorList>
    </citation>
    <scope>NUCLEOTIDE SEQUENCE [LARGE SCALE GENOMIC DNA]</scope>
    <source>
        <strain evidence="2">DSM 16108</strain>
    </source>
</reference>
<dbReference type="OrthoDB" id="2988039at2"/>
<keyword evidence="2" id="KW-1185">Reference proteome</keyword>
<evidence type="ECO:0008006" key="3">
    <source>
        <dbReference type="Google" id="ProtNLM"/>
    </source>
</evidence>
<dbReference type="AlphaFoldDB" id="A0A1I3XG23"/>